<evidence type="ECO:0000313" key="2">
    <source>
        <dbReference type="EMBL" id="KAL1022390.1"/>
    </source>
</evidence>
<name>A0ABD0XM00_UMBPY</name>
<sequence length="73" mass="8082">MGMLMEKLFVDPSSHRDEILKINIPLNLSSQHDHPNKDQGIASTSHDSINRGSLTSTSSLGVRKLPSDPKYHT</sequence>
<reference evidence="2 3" key="1">
    <citation type="submission" date="2024-06" db="EMBL/GenBank/DDBJ databases">
        <authorList>
            <person name="Pan Q."/>
            <person name="Wen M."/>
            <person name="Jouanno E."/>
            <person name="Zahm M."/>
            <person name="Klopp C."/>
            <person name="Cabau C."/>
            <person name="Louis A."/>
            <person name="Berthelot C."/>
            <person name="Parey E."/>
            <person name="Roest Crollius H."/>
            <person name="Montfort J."/>
            <person name="Robinson-Rechavi M."/>
            <person name="Bouchez O."/>
            <person name="Lampietro C."/>
            <person name="Lopez Roques C."/>
            <person name="Donnadieu C."/>
            <person name="Postlethwait J."/>
            <person name="Bobe J."/>
            <person name="Verreycken H."/>
            <person name="Guiguen Y."/>
        </authorList>
    </citation>
    <scope>NUCLEOTIDE SEQUENCE [LARGE SCALE GENOMIC DNA]</scope>
    <source>
        <strain evidence="2">Up_M1</strain>
        <tissue evidence="2">Testis</tissue>
    </source>
</reference>
<dbReference type="AlphaFoldDB" id="A0ABD0XM00"/>
<dbReference type="Proteomes" id="UP001557470">
    <property type="component" value="Unassembled WGS sequence"/>
</dbReference>
<proteinExistence type="predicted"/>
<keyword evidence="3" id="KW-1185">Reference proteome</keyword>
<evidence type="ECO:0000256" key="1">
    <source>
        <dbReference type="SAM" id="MobiDB-lite"/>
    </source>
</evidence>
<dbReference type="EMBL" id="JAGEUA010000001">
    <property type="protein sequence ID" value="KAL1022390.1"/>
    <property type="molecule type" value="Genomic_DNA"/>
</dbReference>
<gene>
    <name evidence="2" type="ORF">UPYG_G00026280</name>
</gene>
<protein>
    <submittedName>
        <fullName evidence="2">Uncharacterized protein</fullName>
    </submittedName>
</protein>
<feature type="compositionally biased region" description="Polar residues" evidence="1">
    <location>
        <begin position="41"/>
        <end position="60"/>
    </location>
</feature>
<feature type="region of interest" description="Disordered" evidence="1">
    <location>
        <begin position="26"/>
        <end position="73"/>
    </location>
</feature>
<organism evidence="2 3">
    <name type="scientific">Umbra pygmaea</name>
    <name type="common">Eastern mudminnow</name>
    <dbReference type="NCBI Taxonomy" id="75934"/>
    <lineage>
        <taxon>Eukaryota</taxon>
        <taxon>Metazoa</taxon>
        <taxon>Chordata</taxon>
        <taxon>Craniata</taxon>
        <taxon>Vertebrata</taxon>
        <taxon>Euteleostomi</taxon>
        <taxon>Actinopterygii</taxon>
        <taxon>Neopterygii</taxon>
        <taxon>Teleostei</taxon>
        <taxon>Protacanthopterygii</taxon>
        <taxon>Esociformes</taxon>
        <taxon>Umbridae</taxon>
        <taxon>Umbra</taxon>
    </lineage>
</organism>
<comment type="caution">
    <text evidence="2">The sequence shown here is derived from an EMBL/GenBank/DDBJ whole genome shotgun (WGS) entry which is preliminary data.</text>
</comment>
<accession>A0ABD0XM00</accession>
<evidence type="ECO:0000313" key="3">
    <source>
        <dbReference type="Proteomes" id="UP001557470"/>
    </source>
</evidence>